<dbReference type="NCBIfam" id="TIGR00451">
    <property type="entry name" value="unchar_dom_2"/>
    <property type="match status" value="1"/>
</dbReference>
<dbReference type="InterPro" id="IPR004521">
    <property type="entry name" value="Uncharacterised_CHP00451"/>
</dbReference>
<name>A0A7C3MC28_ARCFL</name>
<evidence type="ECO:0000256" key="1">
    <source>
        <dbReference type="ARBA" id="ARBA00005030"/>
    </source>
</evidence>
<dbReference type="InterPro" id="IPR054032">
    <property type="entry name" value="AF_0587-like_pre-PUA"/>
</dbReference>
<dbReference type="InterPro" id="IPR040777">
    <property type="entry name" value="DUF5591"/>
</dbReference>
<dbReference type="InterPro" id="IPR002478">
    <property type="entry name" value="PUA"/>
</dbReference>
<keyword evidence="3" id="KW-0819">tRNA processing</keyword>
<dbReference type="Gene3D" id="3.20.20.105">
    <property type="entry name" value="Queuine tRNA-ribosyltransferase-like"/>
    <property type="match status" value="1"/>
</dbReference>
<dbReference type="InterPro" id="IPR050076">
    <property type="entry name" value="ArchSynthase1/Queuine_TRR"/>
</dbReference>
<dbReference type="AlphaFoldDB" id="A0A7C3MC28"/>
<dbReference type="PANTHER" id="PTHR46499:SF2">
    <property type="entry name" value="ARCHAEOSINE SYNTHASE"/>
    <property type="match status" value="1"/>
</dbReference>
<dbReference type="InterPro" id="IPR053418">
    <property type="entry name" value="Archaeosine_synthase_1"/>
</dbReference>
<dbReference type="InterPro" id="IPR002616">
    <property type="entry name" value="tRNA_ribo_trans-like"/>
</dbReference>
<comment type="pathway">
    <text evidence="1">tRNA modification; archaeosine-tRNA biosynthesis.</text>
</comment>
<organism evidence="5">
    <name type="scientific">Archaeoglobus fulgidus</name>
    <dbReference type="NCBI Taxonomy" id="2234"/>
    <lineage>
        <taxon>Archaea</taxon>
        <taxon>Methanobacteriati</taxon>
        <taxon>Methanobacteriota</taxon>
        <taxon>Archaeoglobi</taxon>
        <taxon>Archaeoglobales</taxon>
        <taxon>Archaeoglobaceae</taxon>
        <taxon>Archaeoglobus</taxon>
    </lineage>
</organism>
<dbReference type="SMART" id="SM00359">
    <property type="entry name" value="PUA"/>
    <property type="match status" value="1"/>
</dbReference>
<comment type="caution">
    <text evidence="5">The sequence shown here is derived from an EMBL/GenBank/DDBJ whole genome shotgun (WGS) entry which is preliminary data.</text>
</comment>
<sequence length="522" mass="60009">MFYHEKRDGFARTGKIEIDGRTVATPAMLEVEDIPDWDFGLAPTSLKFLNEELFEVLKPQNEEVEVLTSLHLLSPRQLVDVFERAGKKPVYAASSALPSNVSLLIYLGADLVDNVLAIAKAYNGVFLMGEIEVQVEKLQRLPCNCIHCQGKFVEEVDNLSKTVARHNTEMLRMEVEKCRRLILDEELRNYVESKVKLDPELTSALRFSDALRDHSTFPRFKKSRCNFSALESFNRFEVRYFFNRALECYQPFSDTVLLLPCTARKPYLISRTHRYLRSRVKINVNEIIISSPLVVPREFELLYPAVNYDTPVTGYWSDEEISFVSGWLKKFIEKGKFSKVIAHVAGGYRKVVERIEGEIQAEVVYTAEDDILSDKSIDRLKKEIEGYERVDLYRRIIDHMLSYQFGISFEGEVKGRYPELELHDKKRLARVDRIYGMLDIYEDIAVHLLEKKIYSVEIGDFDVKGTIFAGGVINADEKIRPNDLVVFCNSKIFGVGIAAMSGREMVESERGIAVKVKRKFLM</sequence>
<dbReference type="Gene3D" id="2.30.130.10">
    <property type="entry name" value="PUA domain"/>
    <property type="match status" value="1"/>
</dbReference>
<protein>
    <recommendedName>
        <fullName evidence="4">PUA domain-containing protein</fullName>
    </recommendedName>
</protein>
<dbReference type="UniPathway" id="UPA00393"/>
<dbReference type="InterPro" id="IPR015947">
    <property type="entry name" value="PUA-like_sf"/>
</dbReference>
<dbReference type="CDD" id="cd21149">
    <property type="entry name" value="PUA_archaeosine_TGT"/>
    <property type="match status" value="1"/>
</dbReference>
<dbReference type="SUPFAM" id="SSF88697">
    <property type="entry name" value="PUA domain-like"/>
    <property type="match status" value="1"/>
</dbReference>
<dbReference type="PROSITE" id="PS50890">
    <property type="entry name" value="PUA"/>
    <property type="match status" value="1"/>
</dbReference>
<proteinExistence type="inferred from homology"/>
<evidence type="ECO:0000256" key="3">
    <source>
        <dbReference type="ARBA" id="ARBA00022694"/>
    </source>
</evidence>
<dbReference type="PANTHER" id="PTHR46499">
    <property type="entry name" value="QUEUINE TRNA-RIBOSYLTRANSFERASE"/>
    <property type="match status" value="1"/>
</dbReference>
<evidence type="ECO:0000256" key="2">
    <source>
        <dbReference type="ARBA" id="ARBA00008906"/>
    </source>
</evidence>
<dbReference type="SUPFAM" id="SSF51713">
    <property type="entry name" value="tRNA-guanine transglycosylase"/>
    <property type="match status" value="1"/>
</dbReference>
<dbReference type="GO" id="GO:0002099">
    <property type="term" value="P:tRNA wobble guanine modification"/>
    <property type="evidence" value="ECO:0007669"/>
    <property type="project" value="TreeGrafter"/>
</dbReference>
<dbReference type="InterPro" id="IPR036974">
    <property type="entry name" value="PUA_sf"/>
</dbReference>
<feature type="domain" description="PUA" evidence="4">
    <location>
        <begin position="454"/>
        <end position="521"/>
    </location>
</feature>
<dbReference type="Gene3D" id="3.10.450.90">
    <property type="entry name" value="ArcTGT, C2 domain"/>
    <property type="match status" value="1"/>
</dbReference>
<dbReference type="Pfam" id="PF17884">
    <property type="entry name" value="DUF5591"/>
    <property type="match status" value="1"/>
</dbReference>
<dbReference type="EMBL" id="DTLB01000013">
    <property type="protein sequence ID" value="HFW31855.1"/>
    <property type="molecule type" value="Genomic_DNA"/>
</dbReference>
<dbReference type="InterPro" id="IPR038250">
    <property type="entry name" value="TGT_C2_sf"/>
</dbReference>
<gene>
    <name evidence="5" type="ORF">ENW66_02725</name>
</gene>
<evidence type="ECO:0000259" key="4">
    <source>
        <dbReference type="SMART" id="SM00359"/>
    </source>
</evidence>
<evidence type="ECO:0000313" key="5">
    <source>
        <dbReference type="EMBL" id="HFW31855.1"/>
    </source>
</evidence>
<dbReference type="Gene3D" id="3.40.50.10630">
    <property type="entry name" value="Uracil-DNA glycosylase-like"/>
    <property type="match status" value="1"/>
</dbReference>
<dbReference type="Pfam" id="PF22176">
    <property type="entry name" value="AF_0587-like_pre-PUA"/>
    <property type="match status" value="1"/>
</dbReference>
<dbReference type="NCBIfam" id="NF040592">
    <property type="entry name" value="tRNA_mod_ArcS"/>
    <property type="match status" value="1"/>
</dbReference>
<dbReference type="Pfam" id="PF01702">
    <property type="entry name" value="TGT"/>
    <property type="match status" value="1"/>
</dbReference>
<dbReference type="Pfam" id="PF01472">
    <property type="entry name" value="PUA"/>
    <property type="match status" value="1"/>
</dbReference>
<dbReference type="GO" id="GO:0003723">
    <property type="term" value="F:RNA binding"/>
    <property type="evidence" value="ECO:0007669"/>
    <property type="project" value="InterPro"/>
</dbReference>
<accession>A0A7C3MC28</accession>
<reference evidence="5" key="1">
    <citation type="journal article" date="2020" name="mSystems">
        <title>Genome- and Community-Level Interaction Insights into Carbon Utilization and Element Cycling Functions of Hydrothermarchaeota in Hydrothermal Sediment.</title>
        <authorList>
            <person name="Zhou Z."/>
            <person name="Liu Y."/>
            <person name="Xu W."/>
            <person name="Pan J."/>
            <person name="Luo Z.H."/>
            <person name="Li M."/>
        </authorList>
    </citation>
    <scope>NUCLEOTIDE SEQUENCE [LARGE SCALE GENOMIC DNA]</scope>
    <source>
        <strain evidence="5">SpSt-87</strain>
    </source>
</reference>
<dbReference type="InterPro" id="IPR036511">
    <property type="entry name" value="TGT-like_sf"/>
</dbReference>
<dbReference type="GO" id="GO:0005737">
    <property type="term" value="C:cytoplasm"/>
    <property type="evidence" value="ECO:0007669"/>
    <property type="project" value="TreeGrafter"/>
</dbReference>
<dbReference type="SUPFAM" id="SSF88802">
    <property type="entry name" value="Pre-PUA domain"/>
    <property type="match status" value="1"/>
</dbReference>
<dbReference type="InterPro" id="IPR036895">
    <property type="entry name" value="Uracil-DNA_glycosylase-like_sf"/>
</dbReference>
<dbReference type="SUPFAM" id="SSF52141">
    <property type="entry name" value="Uracil-DNA glycosylase-like"/>
    <property type="match status" value="1"/>
</dbReference>
<comment type="similarity">
    <text evidence="2">Belongs to the archaeosine synthase type 1 family.</text>
</comment>